<organism evidence="1 2">
    <name type="scientific">Chrysochromulina ericina virus CeV-01B</name>
    <dbReference type="NCBI Taxonomy" id="3070830"/>
    <lineage>
        <taxon>Viruses</taxon>
        <taxon>Varidnaviria</taxon>
        <taxon>Bamfordvirae</taxon>
        <taxon>Nucleocytoviricota</taxon>
        <taxon>Megaviricetes</taxon>
        <taxon>Imitervirales</taxon>
        <taxon>Mesomimiviridae</taxon>
        <taxon>Tethysvirus</taxon>
        <taxon>Tethysvirus raunefjordenense</taxon>
    </lineage>
</organism>
<evidence type="ECO:0000313" key="1">
    <source>
        <dbReference type="EMBL" id="ALH23110.1"/>
    </source>
</evidence>
<sequence length="91" mass="10041">MFNNLIPLLFGLILIAYVFSEPVSSSAPSIRLDQYNKLIQTNNIPPPDTEVSTLEENIINNMRPLHNNVPVMPTSSFQPILSSNSDGASLE</sequence>
<name>A0A0N9QYC0_9VIRU</name>
<gene>
    <name evidence="1" type="ORF">ceV_204</name>
</gene>
<protein>
    <submittedName>
        <fullName evidence="1">Uncharacterized protein</fullName>
    </submittedName>
</protein>
<dbReference type="Proteomes" id="UP000203826">
    <property type="component" value="Segment"/>
</dbReference>
<evidence type="ECO:0000313" key="2">
    <source>
        <dbReference type="Proteomes" id="UP000203826"/>
    </source>
</evidence>
<dbReference type="EMBL" id="KT820662">
    <property type="protein sequence ID" value="ALH23110.1"/>
    <property type="molecule type" value="Genomic_DNA"/>
</dbReference>
<accession>A0A0N9QYC0</accession>
<proteinExistence type="predicted"/>
<keyword evidence="2" id="KW-1185">Reference proteome</keyword>
<reference evidence="1 2" key="1">
    <citation type="journal article" date="2015" name="Genome Announc.">
        <title>The 474-Kilobase-Pair Complete Genome Sequence of CeV-01B, a Virus Infecting Haptolina (Chrysochromulina) ericina (Prymnesiophyceae).</title>
        <authorList>
            <person name="Gallot-Lavallee L."/>
            <person name="Pagarete A."/>
            <person name="Legendre M."/>
            <person name="Santini S."/>
            <person name="Sandaa R.A."/>
            <person name="Himmelbauer H."/>
            <person name="Ogata H."/>
            <person name="Bratbak G."/>
            <person name="Claverie J.M."/>
        </authorList>
    </citation>
    <scope>NUCLEOTIDE SEQUENCE [LARGE SCALE GENOMIC DNA]</scope>
    <source>
        <strain evidence="1">CeV-01B</strain>
    </source>
</reference>
<dbReference type="KEGG" id="vg:26049071"/>